<protein>
    <submittedName>
        <fullName evidence="2">Uncharacterized protein</fullName>
    </submittedName>
</protein>
<feature type="region of interest" description="Disordered" evidence="1">
    <location>
        <begin position="294"/>
        <end position="316"/>
    </location>
</feature>
<keyword evidence="3" id="KW-1185">Reference proteome</keyword>
<dbReference type="EMBL" id="KQ434827">
    <property type="protein sequence ID" value="KZC07651.1"/>
    <property type="molecule type" value="Genomic_DNA"/>
</dbReference>
<feature type="compositionally biased region" description="Polar residues" evidence="1">
    <location>
        <begin position="78"/>
        <end position="96"/>
    </location>
</feature>
<name>A0A154P734_DUFNO</name>
<evidence type="ECO:0000313" key="2">
    <source>
        <dbReference type="EMBL" id="KZC07651.1"/>
    </source>
</evidence>
<dbReference type="Proteomes" id="UP000076502">
    <property type="component" value="Unassembled WGS sequence"/>
</dbReference>
<reference evidence="2 3" key="1">
    <citation type="submission" date="2015-07" db="EMBL/GenBank/DDBJ databases">
        <title>The genome of Dufourea novaeangliae.</title>
        <authorList>
            <person name="Pan H."/>
            <person name="Kapheim K."/>
        </authorList>
    </citation>
    <scope>NUCLEOTIDE SEQUENCE [LARGE SCALE GENOMIC DNA]</scope>
    <source>
        <strain evidence="2">0120121106</strain>
        <tissue evidence="2">Whole body</tissue>
    </source>
</reference>
<feature type="compositionally biased region" description="Basic and acidic residues" evidence="1">
    <location>
        <begin position="31"/>
        <end position="40"/>
    </location>
</feature>
<proteinExistence type="predicted"/>
<accession>A0A154P734</accession>
<organism evidence="2 3">
    <name type="scientific">Dufourea novaeangliae</name>
    <name type="common">Sweat bee</name>
    <dbReference type="NCBI Taxonomy" id="178035"/>
    <lineage>
        <taxon>Eukaryota</taxon>
        <taxon>Metazoa</taxon>
        <taxon>Ecdysozoa</taxon>
        <taxon>Arthropoda</taxon>
        <taxon>Hexapoda</taxon>
        <taxon>Insecta</taxon>
        <taxon>Pterygota</taxon>
        <taxon>Neoptera</taxon>
        <taxon>Endopterygota</taxon>
        <taxon>Hymenoptera</taxon>
        <taxon>Apocrita</taxon>
        <taxon>Aculeata</taxon>
        <taxon>Apoidea</taxon>
        <taxon>Anthophila</taxon>
        <taxon>Halictidae</taxon>
        <taxon>Rophitinae</taxon>
        <taxon>Dufourea</taxon>
    </lineage>
</organism>
<dbReference type="AlphaFoldDB" id="A0A154P734"/>
<gene>
    <name evidence="2" type="ORF">WN55_08423</name>
</gene>
<evidence type="ECO:0000313" key="3">
    <source>
        <dbReference type="Proteomes" id="UP000076502"/>
    </source>
</evidence>
<evidence type="ECO:0000256" key="1">
    <source>
        <dbReference type="SAM" id="MobiDB-lite"/>
    </source>
</evidence>
<feature type="region of interest" description="Disordered" evidence="1">
    <location>
        <begin position="71"/>
        <end position="108"/>
    </location>
</feature>
<sequence length="316" mass="34898">MPARDSESVRCPLEKGTIGSSGKKRKAQVGDSERSNEKGRVQKGRSNGWGDIETHVVGHVCPRGIATSRGRYRADRLPSTSLYPVAAQTDQKQSNRNGDRNVSESAIQPRATSVYVAVGLEEKPQQLGRHRHGEKLRVLAMAGPWSGLNQVAETNQRISTDPNKNIHTRLKTKILELTSYCTSPRTRAFHDANSNELIPKVSSTRFLAGLSPPSKSSKRLEFIGGAIPTPRRVEAVEDKGTKQPEPPPGPWYQSLNTITKQIPKKLIDTNNQMTQQIYPQVQPTKRGLQKQLRSRVPAEACSSSVGKMTRDAHVTE</sequence>
<feature type="region of interest" description="Disordered" evidence="1">
    <location>
        <begin position="1"/>
        <end position="50"/>
    </location>
</feature>